<sequence>MDCKVLYHDKCFDGACSASLFTRFHKECIGTASSYSYEGLMHRAGGLFQFADFSGGENAIVDFKYSRDPRVTWWFDHHLSAFLTPEDQAEFQRGQEDGTQVMRKFFDPNYTSCTGFIAHVASTKFGFDTSGLKDLMYWADIVDGAKYESAKAAVEMEAPAMKLTMVIESAQDDKLIPKMIPLLTARTLQEVLDQDFVQVLVDPLMEKHQMGIELIRQRSTCEKGVITFDLMDEQMEGYSKFIPYYLHPDATYVVGLSKSKFRTKISVGTNPWTTKPVSELINLSVVCERYGGGGHARVGAVSFPADGEELARKAAAEIEAELKAAYRE</sequence>
<protein>
    <recommendedName>
        <fullName evidence="3">Phosphoesterase</fullName>
    </recommendedName>
</protein>
<dbReference type="InterPro" id="IPR038763">
    <property type="entry name" value="DHH_sf"/>
</dbReference>
<proteinExistence type="predicted"/>
<name>A0A4V1L5K3_9BACT</name>
<dbReference type="SUPFAM" id="SSF64182">
    <property type="entry name" value="DHH phosphoesterases"/>
    <property type="match status" value="1"/>
</dbReference>
<dbReference type="AlphaFoldDB" id="A0A4V1L5K3"/>
<dbReference type="OrthoDB" id="105221at2"/>
<evidence type="ECO:0008006" key="3">
    <source>
        <dbReference type="Google" id="ProtNLM"/>
    </source>
</evidence>
<evidence type="ECO:0000313" key="2">
    <source>
        <dbReference type="Proteomes" id="UP000289437"/>
    </source>
</evidence>
<dbReference type="Proteomes" id="UP000289437">
    <property type="component" value="Unassembled WGS sequence"/>
</dbReference>
<evidence type="ECO:0000313" key="1">
    <source>
        <dbReference type="EMBL" id="RXH56064.1"/>
    </source>
</evidence>
<gene>
    <name evidence="1" type="ORF">GRAN_2921</name>
</gene>
<comment type="caution">
    <text evidence="1">The sequence shown here is derived from an EMBL/GenBank/DDBJ whole genome shotgun (WGS) entry which is preliminary data.</text>
</comment>
<reference evidence="2" key="2">
    <citation type="submission" date="2019-02" db="EMBL/GenBank/DDBJ databases">
        <title>Granulicella sibirica sp. nov., a psychrotolerant acidobacterium isolated from an organic soil layer in forested tundra, West Siberia.</title>
        <authorList>
            <person name="Oshkin I.Y."/>
            <person name="Kulichevskaya I.S."/>
            <person name="Rijpstra W.I.C."/>
            <person name="Sinninghe Damste J.S."/>
            <person name="Rakitin A.L."/>
            <person name="Ravin N.V."/>
            <person name="Dedysh S.N."/>
        </authorList>
    </citation>
    <scope>NUCLEOTIDE SEQUENCE [LARGE SCALE GENOMIC DNA]</scope>
    <source>
        <strain evidence="2">AF10</strain>
    </source>
</reference>
<accession>A0A4V1L5K3</accession>
<organism evidence="1 2">
    <name type="scientific">Granulicella sibirica</name>
    <dbReference type="NCBI Taxonomy" id="2479048"/>
    <lineage>
        <taxon>Bacteria</taxon>
        <taxon>Pseudomonadati</taxon>
        <taxon>Acidobacteriota</taxon>
        <taxon>Terriglobia</taxon>
        <taxon>Terriglobales</taxon>
        <taxon>Acidobacteriaceae</taxon>
        <taxon>Granulicella</taxon>
    </lineage>
</organism>
<keyword evidence="2" id="KW-1185">Reference proteome</keyword>
<dbReference type="EMBL" id="RDSM01000002">
    <property type="protein sequence ID" value="RXH56064.1"/>
    <property type="molecule type" value="Genomic_DNA"/>
</dbReference>
<reference evidence="1 2" key="1">
    <citation type="submission" date="2018-11" db="EMBL/GenBank/DDBJ databases">
        <authorList>
            <person name="Mardanov A.V."/>
            <person name="Ravin N.V."/>
            <person name="Dedysh S.N."/>
        </authorList>
    </citation>
    <scope>NUCLEOTIDE SEQUENCE [LARGE SCALE GENOMIC DNA]</scope>
    <source>
        <strain evidence="1 2">AF10</strain>
    </source>
</reference>